<evidence type="ECO:0000313" key="17">
    <source>
        <dbReference type="Proteomes" id="UP001432216"/>
    </source>
</evidence>
<comment type="cofactor">
    <cofactor evidence="2">
        <name>Fe(3+)</name>
        <dbReference type="ChEBI" id="CHEBI:29034"/>
    </cofactor>
</comment>
<accession>A0ABZ2AZI7</accession>
<dbReference type="EMBL" id="CP143814">
    <property type="protein sequence ID" value="WVO23950.1"/>
    <property type="molecule type" value="Genomic_DNA"/>
</dbReference>
<keyword evidence="10" id="KW-0408">Iron</keyword>
<dbReference type="InterPro" id="IPR043360">
    <property type="entry name" value="PP2B"/>
</dbReference>
<sequence length="641" mass="71709">MASPATQTANVIAAINNRSNLVIPEIDFTQHQLENGEVVSTTERVIKDVQAPAMYVPTDDQFFSKVDKTKPDIAFLKNHFYREGRLTEEQALYILEKGGELLRSEPNLLEVDAPITVCGDIHGQYYDLMKLFEVGGNPADTRYLFLGDYVDRGYFSIECVLYLWSLKMWYPDTLFLLRGNHECRHLTDYFTFKLECKHKYSETVYNACMESFCNLPLAAVMNKQFLCIHGGLSPELHTLDDLRSINRFREPPTQGLMCDILWADPLEDFGSEKTNDNFLHNHVRGCSYFFTYNAACQFLERNNLLSIIRAHEAQDAGYRMYRKTKTTGFPSVMTIFSAPNYLDVYSNKAAVLKYESNVMNIRQFNCTPHPYWLPNFMDVFTWSLPFVGEKITDMLIAILNCCTKEELEEEDEEFPLGALETTDAESAAERRQIIKNKILAVGRMSRVFSLLREESERVSELKSIAGSNTLPAGMLASGAEGIKETIQGFEDARKSDIENERLPPDIIDPDEDKPASPSASPMMPATPKEATSEILHDSPVIGTPGTPISSAIVSGSPSSPGTPTSPSVGGPPLSAWRPGHGRRTSLGTTKTSPSTRRRSLENTMHLIRDVVGGKDAQGDGQLERLAEVISSPTKGGQDERE</sequence>
<evidence type="ECO:0000256" key="14">
    <source>
        <dbReference type="SAM" id="MobiDB-lite"/>
    </source>
</evidence>
<dbReference type="InterPro" id="IPR006186">
    <property type="entry name" value="Ser/Thr-sp_prot-phosphatase"/>
</dbReference>
<dbReference type="SUPFAM" id="SSF56300">
    <property type="entry name" value="Metallo-dependent phosphatases"/>
    <property type="match status" value="1"/>
</dbReference>
<evidence type="ECO:0000256" key="9">
    <source>
        <dbReference type="ARBA" id="ARBA00022912"/>
    </source>
</evidence>
<keyword evidence="7" id="KW-0862">Zinc</keyword>
<dbReference type="Gene3D" id="3.60.21.10">
    <property type="match status" value="1"/>
</dbReference>
<comment type="cofactor">
    <cofactor evidence="1">
        <name>Zn(2+)</name>
        <dbReference type="ChEBI" id="CHEBI:29105"/>
    </cofactor>
</comment>
<protein>
    <recommendedName>
        <fullName evidence="13">Serine/threonine-protein phosphatase</fullName>
        <ecNumber evidence="13">3.1.3.16</ecNumber>
    </recommendedName>
</protein>
<dbReference type="InterPro" id="IPR029052">
    <property type="entry name" value="Metallo-depent_PP-like"/>
</dbReference>
<gene>
    <name evidence="16" type="ORF">IAS62_005308</name>
</gene>
<dbReference type="PANTHER" id="PTHR45673">
    <property type="entry name" value="SERINE/THREONINE-PROTEIN PHOSPHATASE 2B CATALYTIC SUBUNIT 1-RELATED"/>
    <property type="match status" value="1"/>
</dbReference>
<dbReference type="Proteomes" id="UP001432216">
    <property type="component" value="Chromosome 9"/>
</dbReference>
<reference evidence="16 17" key="1">
    <citation type="submission" date="2024-01" db="EMBL/GenBank/DDBJ databases">
        <title>Comparative genomics of Cryptococcus and Kwoniella reveals pathogenesis evolution and contrasting modes of karyotype evolution via chromosome fusion or intercentromeric recombination.</title>
        <authorList>
            <person name="Coelho M.A."/>
            <person name="David-Palma M."/>
            <person name="Shea T."/>
            <person name="Bowers K."/>
            <person name="McGinley-Smith S."/>
            <person name="Mohammad A.W."/>
            <person name="Gnirke A."/>
            <person name="Yurkov A.M."/>
            <person name="Nowrousian M."/>
            <person name="Sun S."/>
            <person name="Cuomo C.A."/>
            <person name="Heitman J."/>
        </authorList>
    </citation>
    <scope>NUCLEOTIDE SEQUENCE [LARGE SCALE GENOMIC DNA]</scope>
    <source>
        <strain evidence="16 17">7685027</strain>
    </source>
</reference>
<organism evidence="16 17">
    <name type="scientific">Cryptococcus decagattii</name>
    <dbReference type="NCBI Taxonomy" id="1859122"/>
    <lineage>
        <taxon>Eukaryota</taxon>
        <taxon>Fungi</taxon>
        <taxon>Dikarya</taxon>
        <taxon>Basidiomycota</taxon>
        <taxon>Agaricomycotina</taxon>
        <taxon>Tremellomycetes</taxon>
        <taxon>Tremellales</taxon>
        <taxon>Cryptococcaceae</taxon>
        <taxon>Cryptococcus</taxon>
        <taxon>Cryptococcus gattii species complex</taxon>
    </lineage>
</organism>
<dbReference type="PROSITE" id="PS00125">
    <property type="entry name" value="SER_THR_PHOSPHATASE"/>
    <property type="match status" value="1"/>
</dbReference>
<dbReference type="EC" id="3.1.3.16" evidence="13"/>
<keyword evidence="6 13" id="KW-0378">Hydrolase</keyword>
<evidence type="ECO:0000256" key="12">
    <source>
        <dbReference type="ARBA" id="ARBA00048336"/>
    </source>
</evidence>
<dbReference type="InterPro" id="IPR041751">
    <property type="entry name" value="MPP_PP2B"/>
</dbReference>
<dbReference type="RefSeq" id="XP_064723189.1">
    <property type="nucleotide sequence ID" value="XM_064867117.1"/>
</dbReference>
<feature type="domain" description="Serine/threonine specific protein phosphatases" evidence="15">
    <location>
        <begin position="177"/>
        <end position="182"/>
    </location>
</feature>
<proteinExistence type="inferred from homology"/>
<keyword evidence="8" id="KW-0112">Calmodulin-binding</keyword>
<evidence type="ECO:0000256" key="13">
    <source>
        <dbReference type="RuleBase" id="RU004273"/>
    </source>
</evidence>
<keyword evidence="17" id="KW-1185">Reference proteome</keyword>
<comment type="catalytic activity">
    <reaction evidence="12 13">
        <text>O-phospho-L-threonyl-[protein] + H2O = L-threonyl-[protein] + phosphate</text>
        <dbReference type="Rhea" id="RHEA:47004"/>
        <dbReference type="Rhea" id="RHEA-COMP:11060"/>
        <dbReference type="Rhea" id="RHEA-COMP:11605"/>
        <dbReference type="ChEBI" id="CHEBI:15377"/>
        <dbReference type="ChEBI" id="CHEBI:30013"/>
        <dbReference type="ChEBI" id="CHEBI:43474"/>
        <dbReference type="ChEBI" id="CHEBI:61977"/>
        <dbReference type="EC" id="3.1.3.16"/>
    </reaction>
</comment>
<feature type="compositionally biased region" description="Basic and acidic residues" evidence="14">
    <location>
        <begin position="494"/>
        <end position="503"/>
    </location>
</feature>
<evidence type="ECO:0000256" key="7">
    <source>
        <dbReference type="ARBA" id="ARBA00022833"/>
    </source>
</evidence>
<dbReference type="InterPro" id="IPR004843">
    <property type="entry name" value="Calcineurin-like_PHP"/>
</dbReference>
<evidence type="ECO:0000256" key="6">
    <source>
        <dbReference type="ARBA" id="ARBA00022801"/>
    </source>
</evidence>
<evidence type="ECO:0000256" key="4">
    <source>
        <dbReference type="ARBA" id="ARBA00011112"/>
    </source>
</evidence>
<comment type="catalytic activity">
    <reaction evidence="11">
        <text>O-phospho-L-seryl-[protein] + H2O = L-seryl-[protein] + phosphate</text>
        <dbReference type="Rhea" id="RHEA:20629"/>
        <dbReference type="Rhea" id="RHEA-COMP:9863"/>
        <dbReference type="Rhea" id="RHEA-COMP:11604"/>
        <dbReference type="ChEBI" id="CHEBI:15377"/>
        <dbReference type="ChEBI" id="CHEBI:29999"/>
        <dbReference type="ChEBI" id="CHEBI:43474"/>
        <dbReference type="ChEBI" id="CHEBI:83421"/>
        <dbReference type="EC" id="3.1.3.16"/>
    </reaction>
</comment>
<dbReference type="GeneID" id="89992078"/>
<evidence type="ECO:0000256" key="8">
    <source>
        <dbReference type="ARBA" id="ARBA00022860"/>
    </source>
</evidence>
<evidence type="ECO:0000256" key="3">
    <source>
        <dbReference type="ARBA" id="ARBA00009905"/>
    </source>
</evidence>
<comment type="subunit">
    <text evidence="4">Composed of two components (A and B), the A component is the catalytic subunit and the B component confers calcium sensitivity.</text>
</comment>
<evidence type="ECO:0000256" key="5">
    <source>
        <dbReference type="ARBA" id="ARBA00022723"/>
    </source>
</evidence>
<name>A0ABZ2AZI7_9TREE</name>
<dbReference type="PRINTS" id="PR00114">
    <property type="entry name" value="STPHPHTASE"/>
</dbReference>
<dbReference type="CDD" id="cd07416">
    <property type="entry name" value="MPP_PP2B"/>
    <property type="match status" value="1"/>
</dbReference>
<dbReference type="Pfam" id="PF00149">
    <property type="entry name" value="Metallophos"/>
    <property type="match status" value="1"/>
</dbReference>
<evidence type="ECO:0000256" key="2">
    <source>
        <dbReference type="ARBA" id="ARBA00001965"/>
    </source>
</evidence>
<feature type="compositionally biased region" description="Low complexity" evidence="14">
    <location>
        <begin position="515"/>
        <end position="525"/>
    </location>
</feature>
<keyword evidence="9" id="KW-0904">Protein phosphatase</keyword>
<evidence type="ECO:0000313" key="16">
    <source>
        <dbReference type="EMBL" id="WVO23950.1"/>
    </source>
</evidence>
<evidence type="ECO:0000259" key="15">
    <source>
        <dbReference type="PROSITE" id="PS00125"/>
    </source>
</evidence>
<keyword evidence="5" id="KW-0479">Metal-binding</keyword>
<evidence type="ECO:0000256" key="1">
    <source>
        <dbReference type="ARBA" id="ARBA00001947"/>
    </source>
</evidence>
<evidence type="ECO:0000256" key="11">
    <source>
        <dbReference type="ARBA" id="ARBA00047761"/>
    </source>
</evidence>
<comment type="similarity">
    <text evidence="3">Belongs to the PPP phosphatase family. PP-2B subfamily.</text>
</comment>
<dbReference type="SMART" id="SM00156">
    <property type="entry name" value="PP2Ac"/>
    <property type="match status" value="1"/>
</dbReference>
<evidence type="ECO:0000256" key="10">
    <source>
        <dbReference type="ARBA" id="ARBA00023004"/>
    </source>
</evidence>
<feature type="compositionally biased region" description="Low complexity" evidence="14">
    <location>
        <begin position="547"/>
        <end position="572"/>
    </location>
</feature>
<feature type="region of interest" description="Disordered" evidence="14">
    <location>
        <begin position="494"/>
        <end position="602"/>
    </location>
</feature>